<proteinExistence type="predicted"/>
<evidence type="ECO:0000313" key="1">
    <source>
        <dbReference type="EMBL" id="KAB7784111.1"/>
    </source>
</evidence>
<dbReference type="EMBL" id="WEKV01000012">
    <property type="protein sequence ID" value="KAB7784111.1"/>
    <property type="molecule type" value="Genomic_DNA"/>
</dbReference>
<gene>
    <name evidence="1" type="ORF">F8B43_3405</name>
</gene>
<evidence type="ECO:0000313" key="2">
    <source>
        <dbReference type="Proteomes" id="UP000469949"/>
    </source>
</evidence>
<organism evidence="1 2">
    <name type="scientific">Methylorubrum populi</name>
    <dbReference type="NCBI Taxonomy" id="223967"/>
    <lineage>
        <taxon>Bacteria</taxon>
        <taxon>Pseudomonadati</taxon>
        <taxon>Pseudomonadota</taxon>
        <taxon>Alphaproteobacteria</taxon>
        <taxon>Hyphomicrobiales</taxon>
        <taxon>Methylobacteriaceae</taxon>
        <taxon>Methylorubrum</taxon>
    </lineage>
</organism>
<dbReference type="AlphaFoldDB" id="A0A833J6A4"/>
<name>A0A833J6A4_9HYPH</name>
<protein>
    <submittedName>
        <fullName evidence="1">Uncharacterized protein</fullName>
    </submittedName>
</protein>
<dbReference type="Proteomes" id="UP000469949">
    <property type="component" value="Unassembled WGS sequence"/>
</dbReference>
<reference evidence="1 2" key="1">
    <citation type="submission" date="2019-10" db="EMBL/GenBank/DDBJ databases">
        <title>Draft Genome Sequence of the Caffeine Degrading Methylotroph Methylorubrum populi PINKEL.</title>
        <authorList>
            <person name="Dawson S.C."/>
            <person name="Zhang X."/>
            <person name="Wright M.E."/>
            <person name="Sharma G."/>
            <person name="Langner J.T."/>
            <person name="Ditty J.L."/>
            <person name="Subuyuj G.A."/>
        </authorList>
    </citation>
    <scope>NUCLEOTIDE SEQUENCE [LARGE SCALE GENOMIC DNA]</scope>
    <source>
        <strain evidence="1 2">Pinkel</strain>
    </source>
</reference>
<accession>A0A833J6A4</accession>
<comment type="caution">
    <text evidence="1">The sequence shown here is derived from an EMBL/GenBank/DDBJ whole genome shotgun (WGS) entry which is preliminary data.</text>
</comment>
<sequence>MLDREAEVSQDIVARAFDEALQLRPAIVELLGQMLERVTLPPGLPSF</sequence>